<name>A0A2P4UKD2_9ACTN</name>
<evidence type="ECO:0000256" key="1">
    <source>
        <dbReference type="ARBA" id="ARBA00022603"/>
    </source>
</evidence>
<dbReference type="EC" id="2.1.1.-" evidence="4"/>
<dbReference type="EMBL" id="MTBP01000002">
    <property type="protein sequence ID" value="POM25500.1"/>
    <property type="molecule type" value="Genomic_DNA"/>
</dbReference>
<dbReference type="InterPro" id="IPR041698">
    <property type="entry name" value="Methyltransf_25"/>
</dbReference>
<feature type="domain" description="Methyltransferase" evidence="3">
    <location>
        <begin position="42"/>
        <end position="132"/>
    </location>
</feature>
<keyword evidence="5" id="KW-1185">Reference proteome</keyword>
<dbReference type="GO" id="GO:0008168">
    <property type="term" value="F:methyltransferase activity"/>
    <property type="evidence" value="ECO:0007669"/>
    <property type="project" value="UniProtKB-KW"/>
</dbReference>
<evidence type="ECO:0000256" key="2">
    <source>
        <dbReference type="ARBA" id="ARBA00022679"/>
    </source>
</evidence>
<sequence length="201" mass="21339">MDEYDAIADAYAARHLDALDRRLLDRALVDLVAAEAGALGPVADLGCGPGQTARRLSSLGVTSLGVDSSRRMVEIAAAAHPGVGFHVGDLRRLDVPSQAWGGIVCLSALVHLPARELRAAFTEFGRVLKPSGVVLLSYLSGSGTRTSTFDGVELTFHLHSRAEIEASLSKAGFVPCAYVERRAYPDEVDTPCAHVMARRAS</sequence>
<dbReference type="SUPFAM" id="SSF53335">
    <property type="entry name" value="S-adenosyl-L-methionine-dependent methyltransferases"/>
    <property type="match status" value="1"/>
</dbReference>
<dbReference type="Gene3D" id="3.40.50.150">
    <property type="entry name" value="Vaccinia Virus protein VP39"/>
    <property type="match status" value="1"/>
</dbReference>
<proteinExistence type="predicted"/>
<dbReference type="RefSeq" id="WP_103564478.1">
    <property type="nucleotide sequence ID" value="NZ_MTBP01000002.1"/>
</dbReference>
<evidence type="ECO:0000313" key="4">
    <source>
        <dbReference type="EMBL" id="POM25500.1"/>
    </source>
</evidence>
<dbReference type="InterPro" id="IPR029063">
    <property type="entry name" value="SAM-dependent_MTases_sf"/>
</dbReference>
<gene>
    <name evidence="4" type="primary">ycgJ_4</name>
    <name evidence="4" type="ORF">BTM25_41480</name>
</gene>
<evidence type="ECO:0000313" key="5">
    <source>
        <dbReference type="Proteomes" id="UP000242367"/>
    </source>
</evidence>
<keyword evidence="2 4" id="KW-0808">Transferase</keyword>
<dbReference type="Proteomes" id="UP000242367">
    <property type="component" value="Unassembled WGS sequence"/>
</dbReference>
<dbReference type="PANTHER" id="PTHR43861:SF1">
    <property type="entry name" value="TRANS-ACONITATE 2-METHYLTRANSFERASE"/>
    <property type="match status" value="1"/>
</dbReference>
<evidence type="ECO:0000259" key="3">
    <source>
        <dbReference type="Pfam" id="PF13649"/>
    </source>
</evidence>
<protein>
    <submittedName>
        <fullName evidence="4">Putative methyltransferase YcgJ</fullName>
        <ecNumber evidence="4">2.1.1.-</ecNumber>
    </submittedName>
</protein>
<accession>A0A2P4UKD2</accession>
<comment type="caution">
    <text evidence="4">The sequence shown here is derived from an EMBL/GenBank/DDBJ whole genome shotgun (WGS) entry which is preliminary data.</text>
</comment>
<dbReference type="Pfam" id="PF13649">
    <property type="entry name" value="Methyltransf_25"/>
    <property type="match status" value="1"/>
</dbReference>
<reference evidence="4 5" key="1">
    <citation type="journal article" date="2017" name="Chemistry">
        <title>Isolation, Biosynthesis and Chemical Modifications of Rubterolones A-F: Rare Tropolone Alkaloids from Actinomadura sp. 5-2.</title>
        <authorList>
            <person name="Guo H."/>
            <person name="Benndorf R."/>
            <person name="Leichnitz D."/>
            <person name="Klassen J.L."/>
            <person name="Vollmers J."/>
            <person name="Gorls H."/>
            <person name="Steinacker M."/>
            <person name="Weigel C."/>
            <person name="Dahse H.M."/>
            <person name="Kaster A.K."/>
            <person name="de Beer Z.W."/>
            <person name="Poulsen M."/>
            <person name="Beemelmanns C."/>
        </authorList>
    </citation>
    <scope>NUCLEOTIDE SEQUENCE [LARGE SCALE GENOMIC DNA]</scope>
    <source>
        <strain evidence="4 5">5-2</strain>
    </source>
</reference>
<keyword evidence="1 4" id="KW-0489">Methyltransferase</keyword>
<dbReference type="PANTHER" id="PTHR43861">
    <property type="entry name" value="TRANS-ACONITATE 2-METHYLTRANSFERASE-RELATED"/>
    <property type="match status" value="1"/>
</dbReference>
<dbReference type="CDD" id="cd02440">
    <property type="entry name" value="AdoMet_MTases"/>
    <property type="match status" value="1"/>
</dbReference>
<organism evidence="4 5">
    <name type="scientific">Actinomadura rubteroloni</name>
    <dbReference type="NCBI Taxonomy" id="1926885"/>
    <lineage>
        <taxon>Bacteria</taxon>
        <taxon>Bacillati</taxon>
        <taxon>Actinomycetota</taxon>
        <taxon>Actinomycetes</taxon>
        <taxon>Streptosporangiales</taxon>
        <taxon>Thermomonosporaceae</taxon>
        <taxon>Actinomadura</taxon>
    </lineage>
</organism>
<dbReference type="GO" id="GO:0032259">
    <property type="term" value="P:methylation"/>
    <property type="evidence" value="ECO:0007669"/>
    <property type="project" value="UniProtKB-KW"/>
</dbReference>
<dbReference type="AlphaFoldDB" id="A0A2P4UKD2"/>